<sequence length="66" mass="7585">MSKSKLRLIFNIFVGVLFLAFLYLIIVTDIVSPIWSMGFVITVTVIKTIRDKVAPKKKKNKEEDNN</sequence>
<proteinExistence type="predicted"/>
<dbReference type="EMBL" id="PYZH01000069">
    <property type="protein sequence ID" value="PTF12642.1"/>
    <property type="molecule type" value="Genomic_DNA"/>
</dbReference>
<dbReference type="AlphaFoldDB" id="A0A2K4DNB0"/>
<dbReference type="Proteomes" id="UP000243350">
    <property type="component" value="Unassembled WGS sequence"/>
</dbReference>
<keyword evidence="5" id="KW-1185">Reference proteome</keyword>
<reference evidence="5 6" key="1">
    <citation type="journal article" date="2016" name="Front. Microbiol.">
        <title>Comprehensive Phylogenetic Analysis of Bovine Non-aureus Staphylococci Species Based on Whole-Genome Sequencing.</title>
        <authorList>
            <person name="Naushad S."/>
            <person name="Barkema H.W."/>
            <person name="Luby C."/>
            <person name="Condas L.A."/>
            <person name="Nobrega D.B."/>
            <person name="Carson D.A."/>
            <person name="De Buck J."/>
        </authorList>
    </citation>
    <scope>NUCLEOTIDE SEQUENCE [LARGE SCALE GENOMIC DNA]</scope>
    <source>
        <strain evidence="4 5">SNUC 1409</strain>
        <strain evidence="3 7">SNUC 4143</strain>
        <strain evidence="2 6">SNUC 761</strain>
    </source>
</reference>
<evidence type="ECO:0000313" key="7">
    <source>
        <dbReference type="Proteomes" id="UP000243350"/>
    </source>
</evidence>
<evidence type="ECO:0000313" key="2">
    <source>
        <dbReference type="EMBL" id="PTE70288.1"/>
    </source>
</evidence>
<accession>A0A2K4DNB0</accession>
<keyword evidence="1" id="KW-0812">Transmembrane</keyword>
<organism evidence="2 6">
    <name type="scientific">Staphylococcus devriesei</name>
    <dbReference type="NCBI Taxonomy" id="586733"/>
    <lineage>
        <taxon>Bacteria</taxon>
        <taxon>Bacillati</taxon>
        <taxon>Bacillota</taxon>
        <taxon>Bacilli</taxon>
        <taxon>Bacillales</taxon>
        <taxon>Staphylococcaceae</taxon>
        <taxon>Staphylococcus</taxon>
    </lineage>
</organism>
<dbReference type="RefSeq" id="WP_103166629.1">
    <property type="nucleotide sequence ID" value="NZ_CP130489.1"/>
</dbReference>
<dbReference type="GeneID" id="48886786"/>
<dbReference type="EMBL" id="PYZI01000008">
    <property type="protein sequence ID" value="PTF13761.1"/>
    <property type="molecule type" value="Genomic_DNA"/>
</dbReference>
<dbReference type="Proteomes" id="UP000242088">
    <property type="component" value="Unassembled WGS sequence"/>
</dbReference>
<evidence type="ECO:0000313" key="5">
    <source>
        <dbReference type="Proteomes" id="UP000242088"/>
    </source>
</evidence>
<reference evidence="4" key="2">
    <citation type="submission" date="2018-03" db="EMBL/GenBank/DDBJ databases">
        <authorList>
            <person name="Naushad S."/>
        </authorList>
    </citation>
    <scope>NUCLEOTIDE SEQUENCE</scope>
    <source>
        <strain evidence="4">SNUC 1409</strain>
    </source>
</reference>
<feature type="transmembrane region" description="Helical" evidence="1">
    <location>
        <begin position="7"/>
        <end position="26"/>
    </location>
</feature>
<evidence type="ECO:0000313" key="3">
    <source>
        <dbReference type="EMBL" id="PTF12642.1"/>
    </source>
</evidence>
<keyword evidence="1" id="KW-1133">Transmembrane helix</keyword>
<keyword evidence="1" id="KW-0472">Membrane</keyword>
<evidence type="ECO:0000313" key="6">
    <source>
        <dbReference type="Proteomes" id="UP000242547"/>
    </source>
</evidence>
<reference evidence="2" key="3">
    <citation type="submission" date="2018-03" db="EMBL/GenBank/DDBJ databases">
        <authorList>
            <person name="Keele B.F."/>
        </authorList>
    </citation>
    <scope>NUCLEOTIDE SEQUENCE</scope>
    <source>
        <strain evidence="3">SNUC 4143</strain>
        <strain evidence="2">SNUC 761</strain>
    </source>
</reference>
<evidence type="ECO:0000256" key="1">
    <source>
        <dbReference type="SAM" id="Phobius"/>
    </source>
</evidence>
<dbReference type="Proteomes" id="UP000242547">
    <property type="component" value="Unassembled WGS sequence"/>
</dbReference>
<name>A0A2K4DNB0_9STAP</name>
<protein>
    <submittedName>
        <fullName evidence="2">Uncharacterized protein</fullName>
    </submittedName>
</protein>
<gene>
    <name evidence="2" type="ORF">BUY44_11345</name>
    <name evidence="4" type="ORF">BUY47_07960</name>
    <name evidence="3" type="ORF">BUY48_09465</name>
</gene>
<feature type="transmembrane region" description="Helical" evidence="1">
    <location>
        <begin position="32"/>
        <end position="49"/>
    </location>
</feature>
<comment type="caution">
    <text evidence="2">The sequence shown here is derived from an EMBL/GenBank/DDBJ whole genome shotgun (WGS) entry which is preliminary data.</text>
</comment>
<evidence type="ECO:0000313" key="4">
    <source>
        <dbReference type="EMBL" id="PTF13761.1"/>
    </source>
</evidence>
<dbReference type="EMBL" id="PYZL01000138">
    <property type="protein sequence ID" value="PTE70288.1"/>
    <property type="molecule type" value="Genomic_DNA"/>
</dbReference>